<comment type="similarity">
    <text evidence="2">Belongs to the peptidase S54 family.</text>
</comment>
<feature type="domain" description="Peptidase S54 rhomboid" evidence="8">
    <location>
        <begin position="56"/>
        <end position="193"/>
    </location>
</feature>
<sequence>MFVRTESFSQFIRFYPIISIIVFIHLVLYGMTILPLVPHLWVYEQLAGVNLYIFNGEWWRLFTPIFVHMGFAHFLFNSFSLVLFGPALERFLGKFWFVTVYLGTGIIANIATYLFKPLTYSHVGASGAIFGLFGLYLAMVIFHKHMLTRQNKQIILPIVVIGLIMTFVQSGINLTAHVVGLLAGVAIGWVLLPRLKRTF</sequence>
<dbReference type="GO" id="GO:0008233">
    <property type="term" value="F:peptidase activity"/>
    <property type="evidence" value="ECO:0007669"/>
    <property type="project" value="UniProtKB-KW"/>
</dbReference>
<feature type="transmembrane region" description="Helical" evidence="7">
    <location>
        <begin position="178"/>
        <end position="195"/>
    </location>
</feature>
<dbReference type="InterPro" id="IPR035952">
    <property type="entry name" value="Rhomboid-like_sf"/>
</dbReference>
<protein>
    <submittedName>
        <fullName evidence="9">Membrane associated rhomboid family serine protease</fullName>
    </submittedName>
</protein>
<proteinExistence type="inferred from homology"/>
<gene>
    <name evidence="9" type="ORF">JOC86_004600</name>
</gene>
<organism evidence="9 10">
    <name type="scientific">Rossellomorea pakistanensis</name>
    <dbReference type="NCBI Taxonomy" id="992288"/>
    <lineage>
        <taxon>Bacteria</taxon>
        <taxon>Bacillati</taxon>
        <taxon>Bacillota</taxon>
        <taxon>Bacilli</taxon>
        <taxon>Bacillales</taxon>
        <taxon>Bacillaceae</taxon>
        <taxon>Rossellomorea</taxon>
    </lineage>
</organism>
<dbReference type="RefSeq" id="WP_205175371.1">
    <property type="nucleotide sequence ID" value="NZ_JAFBDZ010000007.1"/>
</dbReference>
<feature type="transmembrane region" description="Helical" evidence="7">
    <location>
        <begin position="154"/>
        <end position="172"/>
    </location>
</feature>
<keyword evidence="3 7" id="KW-0812">Transmembrane</keyword>
<evidence type="ECO:0000256" key="6">
    <source>
        <dbReference type="ARBA" id="ARBA00023136"/>
    </source>
</evidence>
<evidence type="ECO:0000256" key="1">
    <source>
        <dbReference type="ARBA" id="ARBA00004141"/>
    </source>
</evidence>
<keyword evidence="9" id="KW-0645">Protease</keyword>
<comment type="subcellular location">
    <subcellularLocation>
        <location evidence="1">Membrane</location>
        <topology evidence="1">Multi-pass membrane protein</topology>
    </subcellularLocation>
</comment>
<dbReference type="PANTHER" id="PTHR43731">
    <property type="entry name" value="RHOMBOID PROTEASE"/>
    <property type="match status" value="1"/>
</dbReference>
<comment type="caution">
    <text evidence="9">The sequence shown here is derived from an EMBL/GenBank/DDBJ whole genome shotgun (WGS) entry which is preliminary data.</text>
</comment>
<evidence type="ECO:0000313" key="9">
    <source>
        <dbReference type="EMBL" id="MBM7588025.1"/>
    </source>
</evidence>
<feature type="transmembrane region" description="Helical" evidence="7">
    <location>
        <begin position="121"/>
        <end position="142"/>
    </location>
</feature>
<dbReference type="Gene3D" id="1.20.1540.10">
    <property type="entry name" value="Rhomboid-like"/>
    <property type="match status" value="1"/>
</dbReference>
<feature type="transmembrane region" description="Helical" evidence="7">
    <location>
        <begin position="12"/>
        <end position="41"/>
    </location>
</feature>
<evidence type="ECO:0000256" key="5">
    <source>
        <dbReference type="ARBA" id="ARBA00022989"/>
    </source>
</evidence>
<dbReference type="Pfam" id="PF01694">
    <property type="entry name" value="Rhomboid"/>
    <property type="match status" value="1"/>
</dbReference>
<dbReference type="SUPFAM" id="SSF144091">
    <property type="entry name" value="Rhomboid-like"/>
    <property type="match status" value="1"/>
</dbReference>
<dbReference type="InterPro" id="IPR050925">
    <property type="entry name" value="Rhomboid_protease_S54"/>
</dbReference>
<accession>A0ABS2NJN2</accession>
<keyword evidence="6 7" id="KW-0472">Membrane</keyword>
<feature type="transmembrane region" description="Helical" evidence="7">
    <location>
        <begin position="95"/>
        <end position="115"/>
    </location>
</feature>
<keyword evidence="4" id="KW-0378">Hydrolase</keyword>
<reference evidence="9 10" key="1">
    <citation type="submission" date="2021-01" db="EMBL/GenBank/DDBJ databases">
        <title>Genomic Encyclopedia of Type Strains, Phase IV (KMG-IV): sequencing the most valuable type-strain genomes for metagenomic binning, comparative biology and taxonomic classification.</title>
        <authorList>
            <person name="Goeker M."/>
        </authorList>
    </citation>
    <scope>NUCLEOTIDE SEQUENCE [LARGE SCALE GENOMIC DNA]</scope>
    <source>
        <strain evidence="9 10">DSM 24834</strain>
    </source>
</reference>
<keyword evidence="10" id="KW-1185">Reference proteome</keyword>
<dbReference type="PANTHER" id="PTHR43731:SF14">
    <property type="entry name" value="PRESENILIN-ASSOCIATED RHOMBOID-LIKE PROTEIN, MITOCHONDRIAL"/>
    <property type="match status" value="1"/>
</dbReference>
<dbReference type="Proteomes" id="UP001646157">
    <property type="component" value="Unassembled WGS sequence"/>
</dbReference>
<evidence type="ECO:0000313" key="10">
    <source>
        <dbReference type="Proteomes" id="UP001646157"/>
    </source>
</evidence>
<evidence type="ECO:0000256" key="7">
    <source>
        <dbReference type="SAM" id="Phobius"/>
    </source>
</evidence>
<feature type="transmembrane region" description="Helical" evidence="7">
    <location>
        <begin position="61"/>
        <end position="83"/>
    </location>
</feature>
<dbReference type="InterPro" id="IPR022764">
    <property type="entry name" value="Peptidase_S54_rhomboid_dom"/>
</dbReference>
<evidence type="ECO:0000256" key="2">
    <source>
        <dbReference type="ARBA" id="ARBA00009045"/>
    </source>
</evidence>
<dbReference type="EMBL" id="JAFBDZ010000007">
    <property type="protein sequence ID" value="MBM7588025.1"/>
    <property type="molecule type" value="Genomic_DNA"/>
</dbReference>
<evidence type="ECO:0000256" key="4">
    <source>
        <dbReference type="ARBA" id="ARBA00022801"/>
    </source>
</evidence>
<evidence type="ECO:0000256" key="3">
    <source>
        <dbReference type="ARBA" id="ARBA00022692"/>
    </source>
</evidence>
<dbReference type="GO" id="GO:0006508">
    <property type="term" value="P:proteolysis"/>
    <property type="evidence" value="ECO:0007669"/>
    <property type="project" value="UniProtKB-KW"/>
</dbReference>
<evidence type="ECO:0000259" key="8">
    <source>
        <dbReference type="Pfam" id="PF01694"/>
    </source>
</evidence>
<keyword evidence="5 7" id="KW-1133">Transmembrane helix</keyword>
<name>A0ABS2NJN2_9BACI</name>